<gene>
    <name evidence="1" type="ORF">FA740_16475</name>
</gene>
<reference evidence="1 2" key="1">
    <citation type="submission" date="2019-04" db="EMBL/GenBank/DDBJ databases">
        <authorList>
            <person name="Li J."/>
        </authorList>
    </citation>
    <scope>NUCLEOTIDE SEQUENCE [LARGE SCALE GENOMIC DNA]</scope>
    <source>
        <strain evidence="1 2">CCTCC AB2016182</strain>
    </source>
</reference>
<accession>A0A4U0QHH7</accession>
<dbReference type="InterPro" id="IPR050772">
    <property type="entry name" value="Hydratase-Decarb/MhpD_sf"/>
</dbReference>
<dbReference type="PANTHER" id="PTHR30143">
    <property type="entry name" value="ACID HYDRATASE"/>
    <property type="match status" value="1"/>
</dbReference>
<comment type="caution">
    <text evidence="1">The sequence shown here is derived from an EMBL/GenBank/DDBJ whole genome shotgun (WGS) entry which is preliminary data.</text>
</comment>
<organism evidence="1 2">
    <name type="scientific">Paracoccus hibiscisoli</name>
    <dbReference type="NCBI Taxonomy" id="2023261"/>
    <lineage>
        <taxon>Bacteria</taxon>
        <taxon>Pseudomonadati</taxon>
        <taxon>Pseudomonadota</taxon>
        <taxon>Alphaproteobacteria</taxon>
        <taxon>Rhodobacterales</taxon>
        <taxon>Paracoccaceae</taxon>
        <taxon>Paracoccus</taxon>
    </lineage>
</organism>
<dbReference type="OrthoDB" id="7854191at2"/>
<sequence>MNPIFDPKAAAHVLLNVRAGGSRPAGLPSTPPDTAAAYTVQSEVMRHLGGRASWKMALLAGRDRHAAAMPTSEVVTSCATLPPLPHDAAIEVETAFILGTDLAVGSTPSASLAAVAEVRLAFEIVSSRYRDRASVPPLEAMADCFSSAAIVLGDPIADWQSRLDEPLALALSLDGQSVIASEQTPTLSETADFLAWLASHAANQDMPLSAGTVIITGARIGPIPLHGARKAVASFGAIKVKAAFSGIV</sequence>
<dbReference type="RefSeq" id="WP_136857904.1">
    <property type="nucleotide sequence ID" value="NZ_SUNH01000029.1"/>
</dbReference>
<protein>
    <submittedName>
        <fullName evidence="1">Hydratase</fullName>
    </submittedName>
</protein>
<dbReference type="Gene3D" id="3.90.850.10">
    <property type="entry name" value="Fumarylacetoacetase-like, C-terminal domain"/>
    <property type="match status" value="1"/>
</dbReference>
<evidence type="ECO:0000313" key="1">
    <source>
        <dbReference type="EMBL" id="TJZ81087.1"/>
    </source>
</evidence>
<dbReference type="SUPFAM" id="SSF56529">
    <property type="entry name" value="FAH"/>
    <property type="match status" value="1"/>
</dbReference>
<dbReference type="Proteomes" id="UP000306223">
    <property type="component" value="Unassembled WGS sequence"/>
</dbReference>
<dbReference type="PANTHER" id="PTHR30143:SF0">
    <property type="entry name" value="2-KETO-4-PENTENOATE HYDRATASE"/>
    <property type="match status" value="1"/>
</dbReference>
<dbReference type="AlphaFoldDB" id="A0A4U0QHH7"/>
<keyword evidence="2" id="KW-1185">Reference proteome</keyword>
<dbReference type="InterPro" id="IPR036663">
    <property type="entry name" value="Fumarylacetoacetase_C_sf"/>
</dbReference>
<proteinExistence type="predicted"/>
<evidence type="ECO:0000313" key="2">
    <source>
        <dbReference type="Proteomes" id="UP000306223"/>
    </source>
</evidence>
<name>A0A4U0QHH7_9RHOB</name>
<dbReference type="GO" id="GO:0008684">
    <property type="term" value="F:2-oxopent-4-enoate hydratase activity"/>
    <property type="evidence" value="ECO:0007669"/>
    <property type="project" value="TreeGrafter"/>
</dbReference>
<dbReference type="GO" id="GO:0005737">
    <property type="term" value="C:cytoplasm"/>
    <property type="evidence" value="ECO:0007669"/>
    <property type="project" value="TreeGrafter"/>
</dbReference>
<dbReference type="EMBL" id="SUNH01000029">
    <property type="protein sequence ID" value="TJZ81087.1"/>
    <property type="molecule type" value="Genomic_DNA"/>
</dbReference>